<organism evidence="2 3">
    <name type="scientific">Methanococcus vannielii (strain ATCC 35089 / DSM 1224 / JCM 13029 / OCM 148 / SB)</name>
    <dbReference type="NCBI Taxonomy" id="406327"/>
    <lineage>
        <taxon>Archaea</taxon>
        <taxon>Methanobacteriati</taxon>
        <taxon>Methanobacteriota</taxon>
        <taxon>Methanomada group</taxon>
        <taxon>Methanococci</taxon>
        <taxon>Methanococcales</taxon>
        <taxon>Methanococcaceae</taxon>
        <taxon>Methanococcus</taxon>
    </lineage>
</organism>
<dbReference type="Proteomes" id="UP000001107">
    <property type="component" value="Chromosome"/>
</dbReference>
<accession>A6URL1</accession>
<evidence type="ECO:0000313" key="2">
    <source>
        <dbReference type="EMBL" id="ABR55133.1"/>
    </source>
</evidence>
<evidence type="ECO:0000256" key="1">
    <source>
        <dbReference type="SAM" id="Phobius"/>
    </source>
</evidence>
<keyword evidence="1" id="KW-0812">Transmembrane</keyword>
<dbReference type="EMBL" id="CP000742">
    <property type="protein sequence ID" value="ABR55133.1"/>
    <property type="molecule type" value="Genomic_DNA"/>
</dbReference>
<dbReference type="RefSeq" id="WP_012066048.1">
    <property type="nucleotide sequence ID" value="NC_009634.1"/>
</dbReference>
<feature type="transmembrane region" description="Helical" evidence="1">
    <location>
        <begin position="7"/>
        <end position="26"/>
    </location>
</feature>
<dbReference type="HOGENOM" id="CLU_183480_0_0_2"/>
<name>A6URL1_METVS</name>
<dbReference type="KEGG" id="mvn:Mevan_1236"/>
<feature type="transmembrane region" description="Helical" evidence="1">
    <location>
        <begin position="67"/>
        <end position="85"/>
    </location>
</feature>
<keyword evidence="1" id="KW-0472">Membrane</keyword>
<evidence type="ECO:0000313" key="3">
    <source>
        <dbReference type="Proteomes" id="UP000001107"/>
    </source>
</evidence>
<proteinExistence type="predicted"/>
<reference evidence="2" key="1">
    <citation type="submission" date="2007-06" db="EMBL/GenBank/DDBJ databases">
        <title>Complete sequence of Methanococcus vannielii SB.</title>
        <authorList>
            <consortium name="US DOE Joint Genome Institute"/>
            <person name="Copeland A."/>
            <person name="Lucas S."/>
            <person name="Lapidus A."/>
            <person name="Barry K."/>
            <person name="Glavina del Rio T."/>
            <person name="Dalin E."/>
            <person name="Tice H."/>
            <person name="Pitluck S."/>
            <person name="Chain P."/>
            <person name="Malfatti S."/>
            <person name="Shin M."/>
            <person name="Vergez L."/>
            <person name="Schmutz J."/>
            <person name="Larimer F."/>
            <person name="Land M."/>
            <person name="Hauser L."/>
            <person name="Kyrpides N."/>
            <person name="Anderson I."/>
            <person name="Sieprawska-Lupa M."/>
            <person name="Whitman W.B."/>
            <person name="Richardson P."/>
        </authorList>
    </citation>
    <scope>NUCLEOTIDE SEQUENCE [LARGE SCALE GENOMIC DNA]</scope>
    <source>
        <strain evidence="2">SB</strain>
    </source>
</reference>
<dbReference type="Pfam" id="PF19094">
    <property type="entry name" value="EMC6_arch"/>
    <property type="match status" value="1"/>
</dbReference>
<keyword evidence="1" id="KW-1133">Transmembrane helix</keyword>
<feature type="transmembrane region" description="Helical" evidence="1">
    <location>
        <begin position="32"/>
        <end position="55"/>
    </location>
</feature>
<dbReference type="eggNOG" id="arCOG05042">
    <property type="taxonomic scope" value="Archaea"/>
</dbReference>
<dbReference type="AlphaFoldDB" id="A6URL1"/>
<dbReference type="GeneID" id="5324908"/>
<dbReference type="InterPro" id="IPR043941">
    <property type="entry name" value="EMC6-arch"/>
</dbReference>
<gene>
    <name evidence="2" type="ordered locus">Mevan_1236</name>
</gene>
<dbReference type="STRING" id="406327.Mevan_1236"/>
<dbReference type="OrthoDB" id="64172at2157"/>
<keyword evidence="3" id="KW-1185">Reference proteome</keyword>
<sequence length="91" mass="10170">MELDAKVTIIHAVFGAVFGYLTNYVYTYGLGIFSGISSFVFMFIALLITGHITAFIFGKESMNQKDWLGSGLVPFFFIGMVFWVMSYNGVL</sequence>
<protein>
    <submittedName>
        <fullName evidence="2">Uncharacterized protein</fullName>
    </submittedName>
</protein>